<dbReference type="RefSeq" id="WP_101816005.1">
    <property type="nucleotide sequence ID" value="NZ_PJZF01000007.1"/>
</dbReference>
<gene>
    <name evidence="6" type="ORF">CYR55_10015</name>
</gene>
<accession>A0A2N5E715</accession>
<dbReference type="GO" id="GO:0009424">
    <property type="term" value="C:bacterial-type flagellum hook"/>
    <property type="evidence" value="ECO:0007669"/>
    <property type="project" value="InterPro"/>
</dbReference>
<evidence type="ECO:0000256" key="3">
    <source>
        <dbReference type="ARBA" id="ARBA00022795"/>
    </source>
</evidence>
<dbReference type="Proteomes" id="UP000234240">
    <property type="component" value="Unassembled WGS sequence"/>
</dbReference>
<dbReference type="GO" id="GO:0044780">
    <property type="term" value="P:bacterial-type flagellum assembly"/>
    <property type="evidence" value="ECO:0007669"/>
    <property type="project" value="InterPro"/>
</dbReference>
<name>A0A2N5E715_9GAMM</name>
<reference evidence="6 7" key="1">
    <citation type="submission" date="2017-12" db="EMBL/GenBank/DDBJ databases">
        <title>Characterization of six clinical isolates of Enterochimera gen. nov., a novel genus of the Yersiniaciae family and the three species Enterochimera arupensis sp. nov., Enterochimera coloradensis sp. nov, and Enterochimera californica sp. nov.</title>
        <authorList>
            <person name="Rossi A."/>
            <person name="Fisher M."/>
        </authorList>
    </citation>
    <scope>NUCLEOTIDE SEQUENCE [LARGE SCALE GENOMIC DNA]</scope>
    <source>
        <strain evidence="7">2015-Iso6</strain>
    </source>
</reference>
<proteinExistence type="inferred from homology"/>
<feature type="compositionally biased region" description="Basic and acidic residues" evidence="4">
    <location>
        <begin position="125"/>
        <end position="134"/>
    </location>
</feature>
<dbReference type="Gene3D" id="3.30.750.140">
    <property type="match status" value="1"/>
</dbReference>
<keyword evidence="6" id="KW-0282">Flagellum</keyword>
<keyword evidence="3" id="KW-1005">Bacterial flagellum biogenesis</keyword>
<evidence type="ECO:0000256" key="2">
    <source>
        <dbReference type="ARBA" id="ARBA00009149"/>
    </source>
</evidence>
<dbReference type="PRINTS" id="PR01007">
    <property type="entry name" value="FLGHOOKFLIK"/>
</dbReference>
<feature type="compositionally biased region" description="Polar residues" evidence="4">
    <location>
        <begin position="401"/>
        <end position="410"/>
    </location>
</feature>
<dbReference type="Pfam" id="PF02120">
    <property type="entry name" value="Flg_hook"/>
    <property type="match status" value="1"/>
</dbReference>
<dbReference type="InterPro" id="IPR001635">
    <property type="entry name" value="Flag_hook_Flik"/>
</dbReference>
<evidence type="ECO:0000256" key="4">
    <source>
        <dbReference type="SAM" id="MobiDB-lite"/>
    </source>
</evidence>
<evidence type="ECO:0000256" key="1">
    <source>
        <dbReference type="ARBA" id="ARBA00003944"/>
    </source>
</evidence>
<evidence type="ECO:0000313" key="6">
    <source>
        <dbReference type="EMBL" id="PLR37269.1"/>
    </source>
</evidence>
<keyword evidence="6" id="KW-0969">Cilium</keyword>
<dbReference type="InterPro" id="IPR052563">
    <property type="entry name" value="FliK"/>
</dbReference>
<organism evidence="6 7">
    <name type="scientific">Chimaeribacter californicus</name>
    <dbReference type="NCBI Taxonomy" id="2060067"/>
    <lineage>
        <taxon>Bacteria</taxon>
        <taxon>Pseudomonadati</taxon>
        <taxon>Pseudomonadota</taxon>
        <taxon>Gammaproteobacteria</taxon>
        <taxon>Enterobacterales</taxon>
        <taxon>Yersiniaceae</taxon>
        <taxon>Chimaeribacter</taxon>
    </lineage>
</organism>
<comment type="caution">
    <text evidence="6">The sequence shown here is derived from an EMBL/GenBank/DDBJ whole genome shotgun (WGS) entry which is preliminary data.</text>
</comment>
<evidence type="ECO:0000313" key="7">
    <source>
        <dbReference type="Proteomes" id="UP000234240"/>
    </source>
</evidence>
<feature type="region of interest" description="Disordered" evidence="4">
    <location>
        <begin position="117"/>
        <end position="144"/>
    </location>
</feature>
<dbReference type="AlphaFoldDB" id="A0A2N5E715"/>
<dbReference type="PANTHER" id="PTHR37533:SF2">
    <property type="entry name" value="FLAGELLAR HOOK-LENGTH CONTROL PROTEIN"/>
    <property type="match status" value="1"/>
</dbReference>
<comment type="function">
    <text evidence="1">Controls the length of the flagellar hook.</text>
</comment>
<feature type="region of interest" description="Disordered" evidence="4">
    <location>
        <begin position="210"/>
        <end position="233"/>
    </location>
</feature>
<feature type="compositionally biased region" description="Low complexity" evidence="4">
    <location>
        <begin position="380"/>
        <end position="400"/>
    </location>
</feature>
<dbReference type="OrthoDB" id="1792985at2"/>
<dbReference type="CDD" id="cd17470">
    <property type="entry name" value="T3SS_Flik_C"/>
    <property type="match status" value="1"/>
</dbReference>
<dbReference type="EMBL" id="PJZF01000007">
    <property type="protein sequence ID" value="PLR37269.1"/>
    <property type="molecule type" value="Genomic_DNA"/>
</dbReference>
<feature type="domain" description="Flagellar hook-length control protein-like C-terminal" evidence="5">
    <location>
        <begin position="307"/>
        <end position="388"/>
    </location>
</feature>
<dbReference type="PANTHER" id="PTHR37533">
    <property type="entry name" value="FLAGELLAR HOOK-LENGTH CONTROL PROTEIN"/>
    <property type="match status" value="1"/>
</dbReference>
<sequence length="441" mass="43402">MNLTLLNLAPTAETATTAISPAAANGLTAGLEPEETGLDFAGQLDAQLGQLAAGVPGSALTAAGEPKGKGFTALTADGKTALAAAAATGKTTAGKTQAADLVSQLAAAVEKLTQPGAAPAALTSRDARVEKSDTDAAGSADKEDDQQAIQSLFAMLGLPAPVMAPAQAATSGTTAAASGKTARDTAAAPGGSATSALSSALATATTSTASPAAAHTAQDTDNTAAAATPAVAPAESLESAATLLSAAQPQKELPAPVTDSTPQPAVQALAMPVAATAATATATAAVAATPQITSPLATPEWQQALGQQVLMFTRHGQQSAELRLHPEDLGALQISLKIDNDQAQLHFVSAHQQVRAAVEAAMPHLRTALAESGISLGQSSVGSDSSAWQQAQQQQTAQQQGGRSTPNSWGATDARAAAEPLAAPASLVSRLGGSGGVDTFA</sequence>
<protein>
    <submittedName>
        <fullName evidence="6">Flagellar hook-length control protein FliK</fullName>
    </submittedName>
</protein>
<evidence type="ECO:0000259" key="5">
    <source>
        <dbReference type="Pfam" id="PF02120"/>
    </source>
</evidence>
<feature type="region of interest" description="Disordered" evidence="4">
    <location>
        <begin position="380"/>
        <end position="411"/>
    </location>
</feature>
<comment type="similarity">
    <text evidence="2">Belongs to the FliK family.</text>
</comment>
<keyword evidence="7" id="KW-1185">Reference proteome</keyword>
<keyword evidence="6" id="KW-0966">Cell projection</keyword>
<dbReference type="InterPro" id="IPR021136">
    <property type="entry name" value="Flagellar_hook_control-like_C"/>
</dbReference>
<dbReference type="InterPro" id="IPR038610">
    <property type="entry name" value="FliK-like_C_sf"/>
</dbReference>